<protein>
    <recommendedName>
        <fullName evidence="4">DUF4352 domain-containing protein</fullName>
    </recommendedName>
</protein>
<comment type="caution">
    <text evidence="2">The sequence shown here is derived from an EMBL/GenBank/DDBJ whole genome shotgun (WGS) entry which is preliminary data.</text>
</comment>
<organism evidence="2 3">
    <name type="scientific">Nostocoides vanveenii</name>
    <dbReference type="NCBI Taxonomy" id="330835"/>
    <lineage>
        <taxon>Bacteria</taxon>
        <taxon>Bacillati</taxon>
        <taxon>Actinomycetota</taxon>
        <taxon>Actinomycetes</taxon>
        <taxon>Micrococcales</taxon>
        <taxon>Intrasporangiaceae</taxon>
        <taxon>Nostocoides</taxon>
    </lineage>
</organism>
<keyword evidence="3" id="KW-1185">Reference proteome</keyword>
<dbReference type="RefSeq" id="WP_344064676.1">
    <property type="nucleotide sequence ID" value="NZ_BAAAPN010000043.1"/>
</dbReference>
<evidence type="ECO:0008006" key="4">
    <source>
        <dbReference type="Google" id="ProtNLM"/>
    </source>
</evidence>
<evidence type="ECO:0000313" key="2">
    <source>
        <dbReference type="EMBL" id="GAA1757806.1"/>
    </source>
</evidence>
<evidence type="ECO:0000313" key="3">
    <source>
        <dbReference type="Proteomes" id="UP001501475"/>
    </source>
</evidence>
<gene>
    <name evidence="2" type="ORF">GCM10009810_16560</name>
</gene>
<proteinExistence type="predicted"/>
<dbReference type="Proteomes" id="UP001501475">
    <property type="component" value="Unassembled WGS sequence"/>
</dbReference>
<reference evidence="3" key="1">
    <citation type="journal article" date="2019" name="Int. J. Syst. Evol. Microbiol.">
        <title>The Global Catalogue of Microorganisms (GCM) 10K type strain sequencing project: providing services to taxonomists for standard genome sequencing and annotation.</title>
        <authorList>
            <consortium name="The Broad Institute Genomics Platform"/>
            <consortium name="The Broad Institute Genome Sequencing Center for Infectious Disease"/>
            <person name="Wu L."/>
            <person name="Ma J."/>
        </authorList>
    </citation>
    <scope>NUCLEOTIDE SEQUENCE [LARGE SCALE GENOMIC DNA]</scope>
    <source>
        <strain evidence="3">JCM 15591</strain>
    </source>
</reference>
<feature type="signal peptide" evidence="1">
    <location>
        <begin position="1"/>
        <end position="32"/>
    </location>
</feature>
<sequence length="182" mass="19058">MPPAPLRASLRVALAAALVGAGIAVAPTAAYAQEGIHVTGTAHYDVRDDGSPVEVTTTITFTNVQPSTATTYYYGSEYALWLPTGVKGLRATSNGAPVSVSTSTQQGFDYANLAFPSRLLYGQSRTIEVRYTIPGGTFRSKDAARVGPGFASFEVYSPGDAGAATIATTAPRWMALTPQCFL</sequence>
<evidence type="ECO:0000256" key="1">
    <source>
        <dbReference type="SAM" id="SignalP"/>
    </source>
</evidence>
<accession>A0ABP4WU58</accession>
<feature type="chain" id="PRO_5046810396" description="DUF4352 domain-containing protein" evidence="1">
    <location>
        <begin position="33"/>
        <end position="182"/>
    </location>
</feature>
<name>A0ABP4WU58_9MICO</name>
<keyword evidence="1" id="KW-0732">Signal</keyword>
<dbReference type="EMBL" id="BAAAPN010000043">
    <property type="protein sequence ID" value="GAA1757806.1"/>
    <property type="molecule type" value="Genomic_DNA"/>
</dbReference>